<organism evidence="1">
    <name type="scientific">Homalodisca liturata</name>
    <dbReference type="NCBI Taxonomy" id="320908"/>
    <lineage>
        <taxon>Eukaryota</taxon>
        <taxon>Metazoa</taxon>
        <taxon>Ecdysozoa</taxon>
        <taxon>Arthropoda</taxon>
        <taxon>Hexapoda</taxon>
        <taxon>Insecta</taxon>
        <taxon>Pterygota</taxon>
        <taxon>Neoptera</taxon>
        <taxon>Paraneoptera</taxon>
        <taxon>Hemiptera</taxon>
        <taxon>Auchenorrhyncha</taxon>
        <taxon>Membracoidea</taxon>
        <taxon>Cicadellidae</taxon>
        <taxon>Cicadellinae</taxon>
        <taxon>Proconiini</taxon>
        <taxon>Homalodisca</taxon>
    </lineage>
</organism>
<evidence type="ECO:0000313" key="1">
    <source>
        <dbReference type="EMBL" id="JAS70295.1"/>
    </source>
</evidence>
<gene>
    <name evidence="1" type="ORF">g.12050</name>
</gene>
<dbReference type="AlphaFoldDB" id="A0A1B6H6F2"/>
<reference evidence="1" key="1">
    <citation type="submission" date="2015-11" db="EMBL/GenBank/DDBJ databases">
        <title>De novo transcriptome assembly of four potential Pierce s Disease insect vectors from Arizona vineyards.</title>
        <authorList>
            <person name="Tassone E.E."/>
        </authorList>
    </citation>
    <scope>NUCLEOTIDE SEQUENCE</scope>
</reference>
<dbReference type="EMBL" id="GECU01037411">
    <property type="protein sequence ID" value="JAS70295.1"/>
    <property type="molecule type" value="Transcribed_RNA"/>
</dbReference>
<proteinExistence type="predicted"/>
<protein>
    <submittedName>
        <fullName evidence="1">Uncharacterized protein</fullName>
    </submittedName>
</protein>
<feature type="non-terminal residue" evidence="1">
    <location>
        <position position="138"/>
    </location>
</feature>
<sequence>MKIKKRNHLFKLVKKHPQNVELKKYYSAFRNKLKIDIKDLKNKYYKYQFEQSKGNSKSTWKLVNKLTGQGRENDCQIKVQINDDDVVDEPFVVAIKFNSFFLDIVNQMNLNSQMSNNFLNLPYKNQFLNRIERKSVYL</sequence>
<accession>A0A1B6H6F2</accession>
<name>A0A1B6H6F2_9HEMI</name>